<evidence type="ECO:0000256" key="3">
    <source>
        <dbReference type="ARBA" id="ARBA00022475"/>
    </source>
</evidence>
<evidence type="ECO:0000313" key="9">
    <source>
        <dbReference type="EMBL" id="MDO6423630.1"/>
    </source>
</evidence>
<keyword evidence="7" id="KW-0813">Transport</keyword>
<gene>
    <name evidence="9" type="ORF">Q4521_14200</name>
</gene>
<dbReference type="GO" id="GO:0022857">
    <property type="term" value="F:transmembrane transporter activity"/>
    <property type="evidence" value="ECO:0007669"/>
    <property type="project" value="InterPro"/>
</dbReference>
<dbReference type="GO" id="GO:0015031">
    <property type="term" value="P:protein transport"/>
    <property type="evidence" value="ECO:0007669"/>
    <property type="project" value="UniProtKB-KW"/>
</dbReference>
<accession>A0AAW7X710</accession>
<evidence type="ECO:0000256" key="6">
    <source>
        <dbReference type="ARBA" id="ARBA00023136"/>
    </source>
</evidence>
<comment type="caution">
    <text evidence="9">The sequence shown here is derived from an EMBL/GenBank/DDBJ whole genome shotgun (WGS) entry which is preliminary data.</text>
</comment>
<evidence type="ECO:0000256" key="8">
    <source>
        <dbReference type="SAM" id="Phobius"/>
    </source>
</evidence>
<evidence type="ECO:0000256" key="1">
    <source>
        <dbReference type="ARBA" id="ARBA00004162"/>
    </source>
</evidence>
<comment type="subcellular location">
    <subcellularLocation>
        <location evidence="1">Cell membrane</location>
        <topology evidence="1">Single-pass membrane protein</topology>
    </subcellularLocation>
    <subcellularLocation>
        <location evidence="7">Cell membrane</location>
        <topology evidence="7">Single-pass type II membrane protein</topology>
    </subcellularLocation>
</comment>
<keyword evidence="4 7" id="KW-0812">Transmembrane</keyword>
<sequence>MRKRHRKQEEADLDITSFMNLMIILVPVLLMTMVLSHISVLDLKLPDLSSSSSAPEDDEKKNEILEVVIEPTEMVVNYPAGAPLRRIPQKADEETGEMVYDYEMLQTVLREVKRLLKDQGIEKKDILILSQPDTDYQTIIRSMDTVRSFKAVSVASVVDAELFPAISLGDAPPPAAAQTGGAQ</sequence>
<dbReference type="InterPro" id="IPR003400">
    <property type="entry name" value="ExbD"/>
</dbReference>
<dbReference type="Pfam" id="PF02472">
    <property type="entry name" value="ExbD"/>
    <property type="match status" value="1"/>
</dbReference>
<dbReference type="GO" id="GO:0005886">
    <property type="term" value="C:plasma membrane"/>
    <property type="evidence" value="ECO:0007669"/>
    <property type="project" value="UniProtKB-SubCell"/>
</dbReference>
<dbReference type="AlphaFoldDB" id="A0AAW7X710"/>
<dbReference type="GeneID" id="98615173"/>
<evidence type="ECO:0000256" key="2">
    <source>
        <dbReference type="ARBA" id="ARBA00005811"/>
    </source>
</evidence>
<proteinExistence type="inferred from homology"/>
<keyword evidence="7" id="KW-0653">Protein transport</keyword>
<feature type="transmembrane region" description="Helical" evidence="8">
    <location>
        <begin position="21"/>
        <end position="41"/>
    </location>
</feature>
<organism evidence="9 10">
    <name type="scientific">Saccharophagus degradans</name>
    <dbReference type="NCBI Taxonomy" id="86304"/>
    <lineage>
        <taxon>Bacteria</taxon>
        <taxon>Pseudomonadati</taxon>
        <taxon>Pseudomonadota</taxon>
        <taxon>Gammaproteobacteria</taxon>
        <taxon>Cellvibrionales</taxon>
        <taxon>Cellvibrionaceae</taxon>
        <taxon>Saccharophagus</taxon>
    </lineage>
</organism>
<keyword evidence="5 8" id="KW-1133">Transmembrane helix</keyword>
<evidence type="ECO:0000256" key="7">
    <source>
        <dbReference type="RuleBase" id="RU003879"/>
    </source>
</evidence>
<evidence type="ECO:0000256" key="5">
    <source>
        <dbReference type="ARBA" id="ARBA00022989"/>
    </source>
</evidence>
<comment type="similarity">
    <text evidence="2 7">Belongs to the ExbD/TolR family.</text>
</comment>
<evidence type="ECO:0000313" key="10">
    <source>
        <dbReference type="Proteomes" id="UP001169760"/>
    </source>
</evidence>
<dbReference type="EMBL" id="JAUOPB010000010">
    <property type="protein sequence ID" value="MDO6423630.1"/>
    <property type="molecule type" value="Genomic_DNA"/>
</dbReference>
<keyword evidence="3" id="KW-1003">Cell membrane</keyword>
<dbReference type="Proteomes" id="UP001169760">
    <property type="component" value="Unassembled WGS sequence"/>
</dbReference>
<name>A0AAW7X710_9GAMM</name>
<evidence type="ECO:0000256" key="4">
    <source>
        <dbReference type="ARBA" id="ARBA00022692"/>
    </source>
</evidence>
<reference evidence="9" key="1">
    <citation type="submission" date="2023-07" db="EMBL/GenBank/DDBJ databases">
        <title>Genome content predicts the carbon catabolic preferences of heterotrophic bacteria.</title>
        <authorList>
            <person name="Gralka M."/>
        </authorList>
    </citation>
    <scope>NUCLEOTIDE SEQUENCE</scope>
    <source>
        <strain evidence="9">I3M17_2</strain>
    </source>
</reference>
<protein>
    <submittedName>
        <fullName evidence="9">Biopolymer transporter ExbD</fullName>
    </submittedName>
</protein>
<keyword evidence="6 8" id="KW-0472">Membrane</keyword>
<dbReference type="RefSeq" id="WP_011470032.1">
    <property type="nucleotide sequence ID" value="NZ_CP123764.1"/>
</dbReference>